<evidence type="ECO:0000256" key="1">
    <source>
        <dbReference type="SAM" id="MobiDB-lite"/>
    </source>
</evidence>
<gene>
    <name evidence="2" type="ORF">CEP51_004644</name>
</gene>
<accession>A0A428S089</accession>
<evidence type="ECO:0000313" key="3">
    <source>
        <dbReference type="Proteomes" id="UP000287972"/>
    </source>
</evidence>
<dbReference type="EMBL" id="NKCL01000087">
    <property type="protein sequence ID" value="RSL83230.1"/>
    <property type="molecule type" value="Genomic_DNA"/>
</dbReference>
<reference evidence="2 3" key="1">
    <citation type="submission" date="2017-06" db="EMBL/GenBank/DDBJ databases">
        <title>Comparative genomic analysis of Ambrosia Fusariam Clade fungi.</title>
        <authorList>
            <person name="Stajich J.E."/>
            <person name="Carrillo J."/>
            <person name="Kijimoto T."/>
            <person name="Eskalen A."/>
            <person name="O'Donnell K."/>
            <person name="Kasson M."/>
        </authorList>
    </citation>
    <scope>NUCLEOTIDE SEQUENCE [LARGE SCALE GENOMIC DNA]</scope>
    <source>
        <strain evidence="2 3">NRRL62606</strain>
    </source>
</reference>
<organism evidence="2 3">
    <name type="scientific">Fusarium floridanum</name>
    <dbReference type="NCBI Taxonomy" id="1325733"/>
    <lineage>
        <taxon>Eukaryota</taxon>
        <taxon>Fungi</taxon>
        <taxon>Dikarya</taxon>
        <taxon>Ascomycota</taxon>
        <taxon>Pezizomycotina</taxon>
        <taxon>Sordariomycetes</taxon>
        <taxon>Hypocreomycetidae</taxon>
        <taxon>Hypocreales</taxon>
        <taxon>Nectriaceae</taxon>
        <taxon>Fusarium</taxon>
        <taxon>Fusarium solani species complex</taxon>
    </lineage>
</organism>
<protein>
    <submittedName>
        <fullName evidence="2">Uncharacterized protein</fullName>
    </submittedName>
</protein>
<sequence>MPTHSFIAEPFEANPFEVDPVDVDPADVNSVEAWAESHEPVWSDWTPVQGGWIRRRPTVPGMNDHWGEWCLNRSHNQYFRFNPAANGTHIETATEEFQFHWDDPNQASVIPQDHDAGQTSASRWWHWWGSDPKQYTGDDDAGQASAPGWWGGGPKQYAGDQGSKIIGEPGNLLVFDPDEVGQQAVDVERSSMETERDERDFEQSTAAPSKSDRKRRNITRHKKPRGQRHGTSSAITSDKPAVGSFASSVASTSNHAVTTSSSATETANTTATWIFGTIMAGIGYGAMRAAQKSAEASMRSAVAVESSALSSRRSATAAYRSAEAGERSAQAAEESAQAGRESAWAAENGVAVMQRQLEFMIQDRRGPPPRAGSSSGGSPTNNDGFEIRFVEVRRPDVGISREQPRARSVSTAPPLAPVTALTSAPVDIPQEGVPTGGSPEQIDAAQTSEVTQNSATSNRPAVPIETTPSARTLTSSSAGITTVNISWPQVPTADPGQPSVNESPPKQGPSIGTGAMTFPEETTQQKEEGLRNITVVRDEQISREEEERERMLVLDRRLRELRDKFA</sequence>
<feature type="compositionally biased region" description="Basic residues" evidence="1">
    <location>
        <begin position="212"/>
        <end position="228"/>
    </location>
</feature>
<feature type="compositionally biased region" description="Polar residues" evidence="1">
    <location>
        <begin position="466"/>
        <end position="489"/>
    </location>
</feature>
<evidence type="ECO:0000313" key="2">
    <source>
        <dbReference type="EMBL" id="RSL83230.1"/>
    </source>
</evidence>
<proteinExistence type="predicted"/>
<keyword evidence="3" id="KW-1185">Reference proteome</keyword>
<name>A0A428S089_9HYPO</name>
<feature type="region of interest" description="Disordered" evidence="1">
    <location>
        <begin position="421"/>
        <end position="529"/>
    </location>
</feature>
<feature type="compositionally biased region" description="Polar residues" evidence="1">
    <location>
        <begin position="444"/>
        <end position="459"/>
    </location>
</feature>
<comment type="caution">
    <text evidence="2">The sequence shown here is derived from an EMBL/GenBank/DDBJ whole genome shotgun (WGS) entry which is preliminary data.</text>
</comment>
<feature type="region of interest" description="Disordered" evidence="1">
    <location>
        <begin position="320"/>
        <end position="340"/>
    </location>
</feature>
<dbReference type="Proteomes" id="UP000287972">
    <property type="component" value="Unassembled WGS sequence"/>
</dbReference>
<feature type="compositionally biased region" description="Basic and acidic residues" evidence="1">
    <location>
        <begin position="186"/>
        <end position="202"/>
    </location>
</feature>
<feature type="region of interest" description="Disordered" evidence="1">
    <location>
        <begin position="134"/>
        <end position="240"/>
    </location>
</feature>
<dbReference type="AlphaFoldDB" id="A0A428S089"/>
<feature type="region of interest" description="Disordered" evidence="1">
    <location>
        <begin position="363"/>
        <end position="386"/>
    </location>
</feature>